<comment type="similarity">
    <text evidence="1">Belongs to the PDCD5 family.</text>
</comment>
<dbReference type="Gene3D" id="1.10.8.140">
    <property type="entry name" value="PDCD5-like"/>
    <property type="match status" value="1"/>
</dbReference>
<feature type="region of interest" description="Disordered" evidence="2">
    <location>
        <begin position="13"/>
        <end position="42"/>
    </location>
</feature>
<feature type="non-terminal residue" evidence="3">
    <location>
        <position position="1"/>
    </location>
</feature>
<dbReference type="EMBL" id="OW152823">
    <property type="protein sequence ID" value="CAH2039631.1"/>
    <property type="molecule type" value="Genomic_DNA"/>
</dbReference>
<evidence type="ECO:0000256" key="1">
    <source>
        <dbReference type="ARBA" id="ARBA00010490"/>
    </source>
</evidence>
<feature type="region of interest" description="Disordered" evidence="2">
    <location>
        <begin position="107"/>
        <end position="132"/>
    </location>
</feature>
<dbReference type="SUPFAM" id="SSF46950">
    <property type="entry name" value="Double-stranded DNA-binding domain"/>
    <property type="match status" value="1"/>
</dbReference>
<evidence type="ECO:0000256" key="2">
    <source>
        <dbReference type="SAM" id="MobiDB-lite"/>
    </source>
</evidence>
<evidence type="ECO:0000313" key="3">
    <source>
        <dbReference type="EMBL" id="CAH2039631.1"/>
    </source>
</evidence>
<keyword evidence="4" id="KW-1185">Reference proteome</keyword>
<gene>
    <name evidence="3" type="ORF">IPOD504_LOCUS1840</name>
</gene>
<organism evidence="3 4">
    <name type="scientific">Iphiclides podalirius</name>
    <name type="common">scarce swallowtail</name>
    <dbReference type="NCBI Taxonomy" id="110791"/>
    <lineage>
        <taxon>Eukaryota</taxon>
        <taxon>Metazoa</taxon>
        <taxon>Ecdysozoa</taxon>
        <taxon>Arthropoda</taxon>
        <taxon>Hexapoda</taxon>
        <taxon>Insecta</taxon>
        <taxon>Pterygota</taxon>
        <taxon>Neoptera</taxon>
        <taxon>Endopterygota</taxon>
        <taxon>Lepidoptera</taxon>
        <taxon>Glossata</taxon>
        <taxon>Ditrysia</taxon>
        <taxon>Papilionoidea</taxon>
        <taxon>Papilionidae</taxon>
        <taxon>Papilioninae</taxon>
        <taxon>Iphiclides</taxon>
    </lineage>
</organism>
<protein>
    <recommendedName>
        <fullName evidence="5">Programmed cell death protein 5</fullName>
    </recommendedName>
</protein>
<evidence type="ECO:0000313" key="4">
    <source>
        <dbReference type="Proteomes" id="UP000837857"/>
    </source>
</evidence>
<dbReference type="PANTHER" id="PTHR10840:SF0">
    <property type="entry name" value="PROGRAMMED CELL DEATH PROTEIN 5"/>
    <property type="match status" value="1"/>
</dbReference>
<dbReference type="InterPro" id="IPR036883">
    <property type="entry name" value="PDCD5-like_sf"/>
</dbReference>
<reference evidence="3" key="1">
    <citation type="submission" date="2022-03" db="EMBL/GenBank/DDBJ databases">
        <authorList>
            <person name="Martin H S."/>
        </authorList>
    </citation>
    <scope>NUCLEOTIDE SEQUENCE</scope>
</reference>
<dbReference type="PIRSF" id="PIRSF015730">
    <property type="entry name" value="TFAR19"/>
    <property type="match status" value="1"/>
</dbReference>
<proteinExistence type="inferred from homology"/>
<dbReference type="PANTHER" id="PTHR10840">
    <property type="entry name" value="PROGRAMMED CELL DEATH PROTEIN 5"/>
    <property type="match status" value="1"/>
</dbReference>
<dbReference type="InterPro" id="IPR002836">
    <property type="entry name" value="PDCD5-like"/>
</dbReference>
<sequence>MDDPELDKIRQQRLAQLQSQHGGTGDPSNVRAQEEKMKAMEEAKHSILAQVLSQDARARLNTIKLGKPEKGAMVENMICRMAQTGQVRTKISEKELIDILESVNQQMPKTSSTVKFDRRRAALDSDDDDFQL</sequence>
<dbReference type="Pfam" id="PF01984">
    <property type="entry name" value="dsDNA_bind"/>
    <property type="match status" value="1"/>
</dbReference>
<name>A0ABN8HRU9_9NEOP</name>
<evidence type="ECO:0008006" key="5">
    <source>
        <dbReference type="Google" id="ProtNLM"/>
    </source>
</evidence>
<accession>A0ABN8HRU9</accession>
<dbReference type="Proteomes" id="UP000837857">
    <property type="component" value="Chromosome 11"/>
</dbReference>
<feature type="compositionally biased region" description="Basic and acidic residues" evidence="2">
    <location>
        <begin position="32"/>
        <end position="42"/>
    </location>
</feature>
<feature type="compositionally biased region" description="Polar residues" evidence="2">
    <location>
        <begin position="13"/>
        <end position="31"/>
    </location>
</feature>